<dbReference type="Proteomes" id="UP000026961">
    <property type="component" value="Chromosome 5"/>
</dbReference>
<organism evidence="1">
    <name type="scientific">Oryza glumipatula</name>
    <dbReference type="NCBI Taxonomy" id="40148"/>
    <lineage>
        <taxon>Eukaryota</taxon>
        <taxon>Viridiplantae</taxon>
        <taxon>Streptophyta</taxon>
        <taxon>Embryophyta</taxon>
        <taxon>Tracheophyta</taxon>
        <taxon>Spermatophyta</taxon>
        <taxon>Magnoliopsida</taxon>
        <taxon>Liliopsida</taxon>
        <taxon>Poales</taxon>
        <taxon>Poaceae</taxon>
        <taxon>BOP clade</taxon>
        <taxon>Oryzoideae</taxon>
        <taxon>Oryzeae</taxon>
        <taxon>Oryzinae</taxon>
        <taxon>Oryza</taxon>
    </lineage>
</organism>
<sequence>MASLRRELGALLEQVASVHVLEVQGPLLLRLLGLLPLLVAGFTLRRGGIHLGLRVEDGGVAAPDAADDLEHLAVDAAGRDGGVIVVRRGLVVVVVLLLLLRRDEALLLALLQALQRLPPLVVLEAAGVLLVDLDLGEILLAAASIGLIVGAREDVLLLLLLLPPLLHGCRCGGDGDDGGGEAGGN</sequence>
<keyword evidence="2" id="KW-1185">Reference proteome</keyword>
<dbReference type="AlphaFoldDB" id="A0A0E0A0Z8"/>
<dbReference type="EnsemblPlants" id="OGLUM05G22280.1">
    <property type="protein sequence ID" value="OGLUM05G22280.1"/>
    <property type="gene ID" value="OGLUM05G22280"/>
</dbReference>
<accession>A0A0E0A0Z8</accession>
<protein>
    <submittedName>
        <fullName evidence="1">Uncharacterized protein</fullName>
    </submittedName>
</protein>
<dbReference type="Gramene" id="OGLUM05G22280.1">
    <property type="protein sequence ID" value="OGLUM05G22280.1"/>
    <property type="gene ID" value="OGLUM05G22280"/>
</dbReference>
<name>A0A0E0A0Z8_9ORYZ</name>
<reference evidence="1" key="2">
    <citation type="submission" date="2018-05" db="EMBL/GenBank/DDBJ databases">
        <title>OgluRS3 (Oryza glumaepatula Reference Sequence Version 3).</title>
        <authorList>
            <person name="Zhang J."/>
            <person name="Kudrna D."/>
            <person name="Lee S."/>
            <person name="Talag J."/>
            <person name="Welchert J."/>
            <person name="Wing R.A."/>
        </authorList>
    </citation>
    <scope>NUCLEOTIDE SEQUENCE [LARGE SCALE GENOMIC DNA]</scope>
</reference>
<reference evidence="1" key="1">
    <citation type="submission" date="2015-04" db="UniProtKB">
        <authorList>
            <consortium name="EnsemblPlants"/>
        </authorList>
    </citation>
    <scope>IDENTIFICATION</scope>
</reference>
<dbReference type="HOGENOM" id="CLU_1463458_0_0_1"/>
<evidence type="ECO:0000313" key="2">
    <source>
        <dbReference type="Proteomes" id="UP000026961"/>
    </source>
</evidence>
<evidence type="ECO:0000313" key="1">
    <source>
        <dbReference type="EnsemblPlants" id="OGLUM05G22280.1"/>
    </source>
</evidence>
<proteinExistence type="predicted"/>